<dbReference type="RefSeq" id="WP_183253874.1">
    <property type="nucleotide sequence ID" value="NZ_BAAAFF010000005.1"/>
</dbReference>
<dbReference type="PROSITE" id="PS50146">
    <property type="entry name" value="DAGK"/>
    <property type="match status" value="1"/>
</dbReference>
<evidence type="ECO:0000313" key="4">
    <source>
        <dbReference type="Proteomes" id="UP000566663"/>
    </source>
</evidence>
<dbReference type="EMBL" id="JACHFZ010000002">
    <property type="protein sequence ID" value="MBB5291966.1"/>
    <property type="molecule type" value="Genomic_DNA"/>
</dbReference>
<evidence type="ECO:0000259" key="2">
    <source>
        <dbReference type="PROSITE" id="PS50146"/>
    </source>
</evidence>
<evidence type="ECO:0000256" key="1">
    <source>
        <dbReference type="SAM" id="MobiDB-lite"/>
    </source>
</evidence>
<dbReference type="AlphaFoldDB" id="A0A7W8HXY4"/>
<feature type="domain" description="DAGKc" evidence="2">
    <location>
        <begin position="33"/>
        <end position="162"/>
    </location>
</feature>
<dbReference type="GO" id="GO:0016301">
    <property type="term" value="F:kinase activity"/>
    <property type="evidence" value="ECO:0007669"/>
    <property type="project" value="UniProtKB-KW"/>
</dbReference>
<dbReference type="InterPro" id="IPR001206">
    <property type="entry name" value="Diacylglycerol_kinase_cat_dom"/>
</dbReference>
<organism evidence="3 4">
    <name type="scientific">Brevundimonas basaltis</name>
    <dbReference type="NCBI Taxonomy" id="472166"/>
    <lineage>
        <taxon>Bacteria</taxon>
        <taxon>Pseudomonadati</taxon>
        <taxon>Pseudomonadota</taxon>
        <taxon>Alphaproteobacteria</taxon>
        <taxon>Caulobacterales</taxon>
        <taxon>Caulobacteraceae</taxon>
        <taxon>Brevundimonas</taxon>
    </lineage>
</organism>
<evidence type="ECO:0000313" key="3">
    <source>
        <dbReference type="EMBL" id="MBB5291966.1"/>
    </source>
</evidence>
<name>A0A7W8HXY4_9CAUL</name>
<reference evidence="3 4" key="1">
    <citation type="submission" date="2020-08" db="EMBL/GenBank/DDBJ databases">
        <title>Genomic Encyclopedia of Type Strains, Phase IV (KMG-IV): sequencing the most valuable type-strain genomes for metagenomic binning, comparative biology and taxonomic classification.</title>
        <authorList>
            <person name="Goeker M."/>
        </authorList>
    </citation>
    <scope>NUCLEOTIDE SEQUENCE [LARGE SCALE GENOMIC DNA]</scope>
    <source>
        <strain evidence="3 4">DSM 25335</strain>
    </source>
</reference>
<dbReference type="Pfam" id="PF00781">
    <property type="entry name" value="DAGK_cat"/>
    <property type="match status" value="1"/>
</dbReference>
<feature type="region of interest" description="Disordered" evidence="1">
    <location>
        <begin position="1"/>
        <end position="26"/>
    </location>
</feature>
<accession>A0A7W8HXY4</accession>
<keyword evidence="3" id="KW-0808">Transferase</keyword>
<gene>
    <name evidence="3" type="ORF">HNQ67_001480</name>
</gene>
<keyword evidence="4" id="KW-1185">Reference proteome</keyword>
<dbReference type="Gene3D" id="2.60.200.40">
    <property type="match status" value="1"/>
</dbReference>
<protein>
    <submittedName>
        <fullName evidence="3">Diacylglycerol kinase family enzyme</fullName>
    </submittedName>
</protein>
<dbReference type="SUPFAM" id="SSF111331">
    <property type="entry name" value="NAD kinase/diacylglycerol kinase-like"/>
    <property type="match status" value="1"/>
</dbReference>
<dbReference type="InterPro" id="IPR017438">
    <property type="entry name" value="ATP-NAD_kinase_N"/>
</dbReference>
<keyword evidence="3" id="KW-0418">Kinase</keyword>
<sequence length="327" mass="34300">MSATLIPADDPSPASDARSETPGGEDCVLTRHAPLRRVMMLVNPLSGGVGEGAAAAAEAILERYACEASVVTLEAGQFDAQIEAALEARPDVLFVLAGDGTAGAIASRAGADGPLVAPLPGGTMNMLPRALYGTADWKAALKVALEEGAPQAVAGGEVTDGDTTRAFFCAAIFGSPALWAPAREAVRVGQLRLAWAYARRALRRAFSGQIRYSLDAQPQRRAEALVLISPMISQAMDEDTGLEAAAMNPSDAAQAFRLAAHAVLDDWRQDPAVTTRATRLVQIRARSRVPAVIDGEPLLLRQEATVRFIPEAFRALAPIPAAAEDSV</sequence>
<comment type="caution">
    <text evidence="3">The sequence shown here is derived from an EMBL/GenBank/DDBJ whole genome shotgun (WGS) entry which is preliminary data.</text>
</comment>
<dbReference type="Proteomes" id="UP000566663">
    <property type="component" value="Unassembled WGS sequence"/>
</dbReference>
<dbReference type="Gene3D" id="3.40.50.10330">
    <property type="entry name" value="Probable inorganic polyphosphate/atp-NAD kinase, domain 1"/>
    <property type="match status" value="1"/>
</dbReference>
<dbReference type="InterPro" id="IPR016064">
    <property type="entry name" value="NAD/diacylglycerol_kinase_sf"/>
</dbReference>
<proteinExistence type="predicted"/>